<evidence type="ECO:0000313" key="1">
    <source>
        <dbReference type="EMBL" id="JAD59463.1"/>
    </source>
</evidence>
<protein>
    <submittedName>
        <fullName evidence="1">Uncharacterized protein</fullName>
    </submittedName>
</protein>
<name>A0A0A9BBA7_ARUDO</name>
<accession>A0A0A9BBA7</accession>
<proteinExistence type="predicted"/>
<dbReference type="EMBL" id="GBRH01238432">
    <property type="protein sequence ID" value="JAD59463.1"/>
    <property type="molecule type" value="Transcribed_RNA"/>
</dbReference>
<reference evidence="1" key="1">
    <citation type="submission" date="2014-09" db="EMBL/GenBank/DDBJ databases">
        <authorList>
            <person name="Magalhaes I.L.F."/>
            <person name="Oliveira U."/>
            <person name="Santos F.R."/>
            <person name="Vidigal T.H.D.A."/>
            <person name="Brescovit A.D."/>
            <person name="Santos A.J."/>
        </authorList>
    </citation>
    <scope>NUCLEOTIDE SEQUENCE</scope>
    <source>
        <tissue evidence="1">Shoot tissue taken approximately 20 cm above the soil surface</tissue>
    </source>
</reference>
<reference evidence="1" key="2">
    <citation type="journal article" date="2015" name="Data Brief">
        <title>Shoot transcriptome of the giant reed, Arundo donax.</title>
        <authorList>
            <person name="Barrero R.A."/>
            <person name="Guerrero F.D."/>
            <person name="Moolhuijzen P."/>
            <person name="Goolsby J.A."/>
            <person name="Tidwell J."/>
            <person name="Bellgard S.E."/>
            <person name="Bellgard M.I."/>
        </authorList>
    </citation>
    <scope>NUCLEOTIDE SEQUENCE</scope>
    <source>
        <tissue evidence="1">Shoot tissue taken approximately 20 cm above the soil surface</tissue>
    </source>
</reference>
<organism evidence="1">
    <name type="scientific">Arundo donax</name>
    <name type="common">Giant reed</name>
    <name type="synonym">Donax arundinaceus</name>
    <dbReference type="NCBI Taxonomy" id="35708"/>
    <lineage>
        <taxon>Eukaryota</taxon>
        <taxon>Viridiplantae</taxon>
        <taxon>Streptophyta</taxon>
        <taxon>Embryophyta</taxon>
        <taxon>Tracheophyta</taxon>
        <taxon>Spermatophyta</taxon>
        <taxon>Magnoliopsida</taxon>
        <taxon>Liliopsida</taxon>
        <taxon>Poales</taxon>
        <taxon>Poaceae</taxon>
        <taxon>PACMAD clade</taxon>
        <taxon>Arundinoideae</taxon>
        <taxon>Arundineae</taxon>
        <taxon>Arundo</taxon>
    </lineage>
</organism>
<sequence length="14" mass="1802">MFEKYWNKKKSLPC</sequence>